<dbReference type="PANTHER" id="PTHR30204">
    <property type="entry name" value="REDOX-CYCLING DRUG-SENSING TRANSCRIPTIONAL ACTIVATOR SOXR"/>
    <property type="match status" value="1"/>
</dbReference>
<organism evidence="6 7">
    <name type="scientific">Cytobacillus praedii</name>
    <dbReference type="NCBI Taxonomy" id="1742358"/>
    <lineage>
        <taxon>Bacteria</taxon>
        <taxon>Bacillati</taxon>
        <taxon>Bacillota</taxon>
        <taxon>Bacilli</taxon>
        <taxon>Bacillales</taxon>
        <taxon>Bacillaceae</taxon>
        <taxon>Cytobacillus</taxon>
    </lineage>
</organism>
<evidence type="ECO:0000256" key="3">
    <source>
        <dbReference type="ARBA" id="ARBA00023125"/>
    </source>
</evidence>
<evidence type="ECO:0000256" key="4">
    <source>
        <dbReference type="ARBA" id="ARBA00023163"/>
    </source>
</evidence>
<comment type="caution">
    <text evidence="6">The sequence shown here is derived from an EMBL/GenBank/DDBJ whole genome shotgun (WGS) entry which is preliminary data.</text>
</comment>
<dbReference type="GO" id="GO:0003677">
    <property type="term" value="F:DNA binding"/>
    <property type="evidence" value="ECO:0007669"/>
    <property type="project" value="UniProtKB-KW"/>
</dbReference>
<evidence type="ECO:0000313" key="6">
    <source>
        <dbReference type="EMBL" id="TCJ02263.1"/>
    </source>
</evidence>
<protein>
    <submittedName>
        <fullName evidence="6">MerR family transcriptional regulator</fullName>
    </submittedName>
</protein>
<evidence type="ECO:0000256" key="1">
    <source>
        <dbReference type="ARBA" id="ARBA00022491"/>
    </source>
</evidence>
<dbReference type="OrthoDB" id="2884071at2"/>
<dbReference type="EMBL" id="SJTH01000036">
    <property type="protein sequence ID" value="TCJ02263.1"/>
    <property type="molecule type" value="Genomic_DNA"/>
</dbReference>
<keyword evidence="2" id="KW-0805">Transcription regulation</keyword>
<dbReference type="Gene3D" id="1.10.1660.10">
    <property type="match status" value="1"/>
</dbReference>
<dbReference type="PANTHER" id="PTHR30204:SF69">
    <property type="entry name" value="MERR-FAMILY TRANSCRIPTIONAL REGULATOR"/>
    <property type="match status" value="1"/>
</dbReference>
<keyword evidence="3" id="KW-0238">DNA-binding</keyword>
<dbReference type="PROSITE" id="PS50937">
    <property type="entry name" value="HTH_MERR_2"/>
    <property type="match status" value="1"/>
</dbReference>
<dbReference type="InterPro" id="IPR000551">
    <property type="entry name" value="MerR-type_HTH_dom"/>
</dbReference>
<keyword evidence="1" id="KW-0678">Repressor</keyword>
<dbReference type="InterPro" id="IPR047057">
    <property type="entry name" value="MerR_fam"/>
</dbReference>
<gene>
    <name evidence="6" type="ORF">E0Y62_20130</name>
</gene>
<name>A0A4R1AQM1_9BACI</name>
<accession>A0A4R1AQM1</accession>
<dbReference type="AlphaFoldDB" id="A0A4R1AQM1"/>
<sequence length="303" mass="34838">MTKSYAIKEAAKKLSVSPGKLRQWEKELNGLLTIPRTKQGARYYTDDEMSLLETIKHLYDKSLSKDMIRGIIEKDFQLQKVAGIPEATLLPAIPKEMETATSTNDIDEFLAAMKSWKDEIIDDVRDEIRHGVRKEVIDEVKKEILKGSVHTVKSLSDSIYKSNERTIAEIDHLSEDLHKISEHTSEKLGTLSKRIAKSSKGTTEQIRNLASRVADSSEAAAEEFKTMIHYISSSAEVTHTEISALIETLNTDREIYLETIHREREEYWKDVNQREVMFQDMILSFRSAAAAEEKKDAWWKFWK</sequence>
<keyword evidence="4" id="KW-0804">Transcription</keyword>
<evidence type="ECO:0000256" key="2">
    <source>
        <dbReference type="ARBA" id="ARBA00023015"/>
    </source>
</evidence>
<proteinExistence type="predicted"/>
<dbReference type="Pfam" id="PF13411">
    <property type="entry name" value="MerR_1"/>
    <property type="match status" value="1"/>
</dbReference>
<keyword evidence="7" id="KW-1185">Reference proteome</keyword>
<feature type="domain" description="HTH merR-type" evidence="5">
    <location>
        <begin position="4"/>
        <end position="58"/>
    </location>
</feature>
<dbReference type="InterPro" id="IPR009061">
    <property type="entry name" value="DNA-bd_dom_put_sf"/>
</dbReference>
<evidence type="ECO:0000259" key="5">
    <source>
        <dbReference type="PROSITE" id="PS50937"/>
    </source>
</evidence>
<reference evidence="6 7" key="1">
    <citation type="submission" date="2019-03" db="EMBL/GenBank/DDBJ databases">
        <authorList>
            <person name="Jensen L."/>
            <person name="Storgaard J."/>
            <person name="Sulaj E."/>
            <person name="Schramm A."/>
            <person name="Marshall I.P.G."/>
        </authorList>
    </citation>
    <scope>NUCLEOTIDE SEQUENCE [LARGE SCALE GENOMIC DNA]</scope>
    <source>
        <strain evidence="6 7">2017H2G3</strain>
    </source>
</reference>
<dbReference type="GO" id="GO:0003700">
    <property type="term" value="F:DNA-binding transcription factor activity"/>
    <property type="evidence" value="ECO:0007669"/>
    <property type="project" value="InterPro"/>
</dbReference>
<dbReference type="SMART" id="SM00422">
    <property type="entry name" value="HTH_MERR"/>
    <property type="match status" value="1"/>
</dbReference>
<dbReference type="STRING" id="1742358.GCA_001439605_00189"/>
<dbReference type="Proteomes" id="UP000293846">
    <property type="component" value="Unassembled WGS sequence"/>
</dbReference>
<evidence type="ECO:0000313" key="7">
    <source>
        <dbReference type="Proteomes" id="UP000293846"/>
    </source>
</evidence>
<dbReference type="SUPFAM" id="SSF46955">
    <property type="entry name" value="Putative DNA-binding domain"/>
    <property type="match status" value="1"/>
</dbReference>
<dbReference type="RefSeq" id="WP_131237943.1">
    <property type="nucleotide sequence ID" value="NZ_SJTH01000036.1"/>
</dbReference>